<keyword evidence="2" id="KW-1185">Reference proteome</keyword>
<evidence type="ECO:0000313" key="2">
    <source>
        <dbReference type="Proteomes" id="UP001221366"/>
    </source>
</evidence>
<reference evidence="1 2" key="1">
    <citation type="submission" date="2023-03" db="EMBL/GenBank/DDBJ databases">
        <title>Muricauda XX sp. nov. and Muricauda XXX sp. nov., two novel species isolated from Okinawa Trough.</title>
        <authorList>
            <person name="Cao W."/>
            <person name="Deng X."/>
        </authorList>
    </citation>
    <scope>NUCLEOTIDE SEQUENCE [LARGE SCALE GENOMIC DNA]</scope>
    <source>
        <strain evidence="1 2">334s03</strain>
    </source>
</reference>
<comment type="caution">
    <text evidence="1">The sequence shown here is derived from an EMBL/GenBank/DDBJ whole genome shotgun (WGS) entry which is preliminary data.</text>
</comment>
<accession>A0ABT5Y0J2</accession>
<sequence length="321" mass="38278">MENSGEPLYIYLDTNIFDRIEKKEKLSVEDCALYSKWEKLILDNTITVPYSNAHLNDLFRGFQKDPNYISGHLYNIERLTKNLCICQYWGNKHAVWHYRPIHDFFDEKCKEWEFEPSSIEELFDSDMDMPNPLQLLRMIPLPNEWKLAYKHDPMFDIMYPKSKMENTLGALVEDILNFQSRLRSDYSLYRSLRANIIKGMNKLKKNREVLKVIKENFQDLPKHLDIFELSEIYGPKSKTSENEDYSKVVETFYKYDLKGYKSDSNFSSMFDDSLHTFYGAHCDYFVTNDDRCKYKAEQTYKRLKKTTVVITAKEIERIHPL</sequence>
<dbReference type="RefSeq" id="WP_275616133.1">
    <property type="nucleotide sequence ID" value="NZ_JARFVB010000007.1"/>
</dbReference>
<protein>
    <recommendedName>
        <fullName evidence="3">DUF4935 domain-containing protein</fullName>
    </recommendedName>
</protein>
<dbReference type="Proteomes" id="UP001221366">
    <property type="component" value="Unassembled WGS sequence"/>
</dbReference>
<evidence type="ECO:0008006" key="3">
    <source>
        <dbReference type="Google" id="ProtNLM"/>
    </source>
</evidence>
<proteinExistence type="predicted"/>
<gene>
    <name evidence="1" type="ORF">PY092_12445</name>
</gene>
<organism evidence="1 2">
    <name type="scientific">Flagellimonas yonaguniensis</name>
    <dbReference type="NCBI Taxonomy" id="3031325"/>
    <lineage>
        <taxon>Bacteria</taxon>
        <taxon>Pseudomonadati</taxon>
        <taxon>Bacteroidota</taxon>
        <taxon>Flavobacteriia</taxon>
        <taxon>Flavobacteriales</taxon>
        <taxon>Flavobacteriaceae</taxon>
        <taxon>Flagellimonas</taxon>
    </lineage>
</organism>
<name>A0ABT5Y0J2_9FLAO</name>
<dbReference type="EMBL" id="JARFVB010000007">
    <property type="protein sequence ID" value="MDF0716963.1"/>
    <property type="molecule type" value="Genomic_DNA"/>
</dbReference>
<evidence type="ECO:0000313" key="1">
    <source>
        <dbReference type="EMBL" id="MDF0716963.1"/>
    </source>
</evidence>